<feature type="compositionally biased region" description="Low complexity" evidence="1">
    <location>
        <begin position="252"/>
        <end position="266"/>
    </location>
</feature>
<protein>
    <submittedName>
        <fullName evidence="3">Uncharacterized protein</fullName>
    </submittedName>
</protein>
<dbReference type="AlphaFoldDB" id="A0A166L809"/>
<gene>
    <name evidence="3" type="ORF">FIBSPDRAFT_859432</name>
</gene>
<name>A0A166L809_9AGAM</name>
<feature type="chain" id="PRO_5007876671" evidence="2">
    <location>
        <begin position="19"/>
        <end position="294"/>
    </location>
</feature>
<feature type="region of interest" description="Disordered" evidence="1">
    <location>
        <begin position="252"/>
        <end position="294"/>
    </location>
</feature>
<feature type="signal peptide" evidence="2">
    <location>
        <begin position="1"/>
        <end position="18"/>
    </location>
</feature>
<dbReference type="EMBL" id="KV417538">
    <property type="protein sequence ID" value="KZP22672.1"/>
    <property type="molecule type" value="Genomic_DNA"/>
</dbReference>
<feature type="compositionally biased region" description="Pro residues" evidence="1">
    <location>
        <begin position="189"/>
        <end position="201"/>
    </location>
</feature>
<reference evidence="3" key="1">
    <citation type="journal article" date="2016" name="Mol. Biol. Evol.">
        <title>Comparative Genomics of Early-Diverging Mushroom-Forming Fungi Provides Insights into the Origins of Lignocellulose Decay Capabilities.</title>
        <authorList>
            <person name="Nagy L.G."/>
            <person name="Riley R."/>
            <person name="Tritt A."/>
            <person name="Adam C."/>
            <person name="Daum C."/>
            <person name="Floudas D."/>
            <person name="Sun H."/>
            <person name="Yadav J.S."/>
            <person name="Pangilinan J."/>
            <person name="Larsson K.H."/>
            <person name="Matsuura K."/>
            <person name="Barry K."/>
            <person name="Labutti K."/>
            <person name="Kuo R."/>
            <person name="Ohm R.A."/>
            <person name="Bhattacharya S.S."/>
            <person name="Shirouzu T."/>
            <person name="Yoshinaga Y."/>
            <person name="Martin F.M."/>
            <person name="Grigoriev I.V."/>
            <person name="Hibbett D.S."/>
        </authorList>
    </citation>
    <scope>NUCLEOTIDE SEQUENCE [LARGE SCALE GENOMIC DNA]</scope>
    <source>
        <strain evidence="3">CBS 109695</strain>
    </source>
</reference>
<organism evidence="3">
    <name type="scientific">Athelia psychrophila</name>
    <dbReference type="NCBI Taxonomy" id="1759441"/>
    <lineage>
        <taxon>Eukaryota</taxon>
        <taxon>Fungi</taxon>
        <taxon>Dikarya</taxon>
        <taxon>Basidiomycota</taxon>
        <taxon>Agaricomycotina</taxon>
        <taxon>Agaricomycetes</taxon>
        <taxon>Agaricomycetidae</taxon>
        <taxon>Atheliales</taxon>
        <taxon>Atheliaceae</taxon>
        <taxon>Athelia</taxon>
    </lineage>
</organism>
<accession>A0A166L809</accession>
<feature type="non-terminal residue" evidence="3">
    <location>
        <position position="294"/>
    </location>
</feature>
<keyword evidence="2" id="KW-0732">Signal</keyword>
<feature type="compositionally biased region" description="Basic and acidic residues" evidence="1">
    <location>
        <begin position="157"/>
        <end position="167"/>
    </location>
</feature>
<feature type="region of interest" description="Disordered" evidence="1">
    <location>
        <begin position="100"/>
        <end position="126"/>
    </location>
</feature>
<feature type="region of interest" description="Disordered" evidence="1">
    <location>
        <begin position="140"/>
        <end position="170"/>
    </location>
</feature>
<proteinExistence type="predicted"/>
<sequence>MWLTTTLLLLSPNSYLFAAIMPRIDSAVLFASPVVSRSGSASLPPSSSFLSSSSVAGDKSHSIAKNTITFPSINILADAKLGSITRAFLLSVEKPKLCASPAKSSAQEPSDLHHSGSETDHEPSHIGSRVELPTAEMVHKQRPLGDGGLEEDTGYAPDREDKLEPSHSMRLARRSMASRLRIVSAPLPTRLPLPPSPPPKPYVRRRRDGRQPGQPGSAAVDNMAARPRTNATIAARSSYRPVVGLGLGLPPGHLLAPSPRASSSPSPRRDGSSRMKLLPSRASFLPPKFLRRAA</sequence>
<feature type="region of interest" description="Disordered" evidence="1">
    <location>
        <begin position="185"/>
        <end position="226"/>
    </location>
</feature>
<evidence type="ECO:0000256" key="1">
    <source>
        <dbReference type="SAM" id="MobiDB-lite"/>
    </source>
</evidence>
<feature type="compositionally biased region" description="Basic and acidic residues" evidence="1">
    <location>
        <begin position="110"/>
        <end position="124"/>
    </location>
</feature>
<evidence type="ECO:0000256" key="2">
    <source>
        <dbReference type="SAM" id="SignalP"/>
    </source>
</evidence>
<evidence type="ECO:0000313" key="3">
    <source>
        <dbReference type="EMBL" id="KZP22672.1"/>
    </source>
</evidence>